<feature type="transmembrane region" description="Helical" evidence="8">
    <location>
        <begin position="272"/>
        <end position="295"/>
    </location>
</feature>
<dbReference type="Proteomes" id="UP000587942">
    <property type="component" value="Unassembled WGS sequence"/>
</dbReference>
<organism evidence="9 10">
    <name type="scientific">Mesobacillus selenatarsenatis</name>
    <dbReference type="NCBI Taxonomy" id="388741"/>
    <lineage>
        <taxon>Bacteria</taxon>
        <taxon>Bacillati</taxon>
        <taxon>Bacillota</taxon>
        <taxon>Bacilli</taxon>
        <taxon>Bacillales</taxon>
        <taxon>Bacillaceae</taxon>
        <taxon>Mesobacillus</taxon>
    </lineage>
</organism>
<feature type="transmembrane region" description="Helical" evidence="8">
    <location>
        <begin position="107"/>
        <end position="134"/>
    </location>
</feature>
<dbReference type="PANTHER" id="PTHR34975">
    <property type="entry name" value="SPORE GERMINATION PROTEIN A2"/>
    <property type="match status" value="1"/>
</dbReference>
<evidence type="ECO:0000256" key="2">
    <source>
        <dbReference type="ARBA" id="ARBA00007998"/>
    </source>
</evidence>
<gene>
    <name evidence="9" type="ORF">GWK17_22060</name>
</gene>
<keyword evidence="7 8" id="KW-0472">Membrane</keyword>
<protein>
    <submittedName>
        <fullName evidence="9">Endospore germination permease</fullName>
    </submittedName>
</protein>
<evidence type="ECO:0000256" key="8">
    <source>
        <dbReference type="SAM" id="Phobius"/>
    </source>
</evidence>
<comment type="similarity">
    <text evidence="2">Belongs to the amino acid-polyamine-organocation (APC) superfamily. Spore germination protein (SGP) (TC 2.A.3.9) family.</text>
</comment>
<evidence type="ECO:0000256" key="3">
    <source>
        <dbReference type="ARBA" id="ARBA00022448"/>
    </source>
</evidence>
<dbReference type="EMBL" id="JAAVUM010000027">
    <property type="protein sequence ID" value="NKE08125.1"/>
    <property type="molecule type" value="Genomic_DNA"/>
</dbReference>
<dbReference type="Pfam" id="PF03845">
    <property type="entry name" value="Spore_permease"/>
    <property type="match status" value="1"/>
</dbReference>
<feature type="transmembrane region" description="Helical" evidence="8">
    <location>
        <begin position="335"/>
        <end position="358"/>
    </location>
</feature>
<evidence type="ECO:0000313" key="9">
    <source>
        <dbReference type="EMBL" id="NKE08125.1"/>
    </source>
</evidence>
<name>A0A846TV38_9BACI</name>
<dbReference type="GO" id="GO:0016020">
    <property type="term" value="C:membrane"/>
    <property type="evidence" value="ECO:0007669"/>
    <property type="project" value="UniProtKB-SubCell"/>
</dbReference>
<feature type="transmembrane region" description="Helical" evidence="8">
    <location>
        <begin position="182"/>
        <end position="205"/>
    </location>
</feature>
<dbReference type="NCBIfam" id="TIGR00912">
    <property type="entry name" value="2A0309"/>
    <property type="match status" value="1"/>
</dbReference>
<dbReference type="AlphaFoldDB" id="A0A846TV38"/>
<evidence type="ECO:0000256" key="1">
    <source>
        <dbReference type="ARBA" id="ARBA00004141"/>
    </source>
</evidence>
<feature type="transmembrane region" description="Helical" evidence="8">
    <location>
        <begin position="141"/>
        <end position="162"/>
    </location>
</feature>
<keyword evidence="5 8" id="KW-0812">Transmembrane</keyword>
<keyword evidence="3" id="KW-0813">Transport</keyword>
<evidence type="ECO:0000256" key="5">
    <source>
        <dbReference type="ARBA" id="ARBA00022692"/>
    </source>
</evidence>
<dbReference type="RefSeq" id="WP_167834479.1">
    <property type="nucleotide sequence ID" value="NZ_JAAVUM010000027.1"/>
</dbReference>
<evidence type="ECO:0000256" key="6">
    <source>
        <dbReference type="ARBA" id="ARBA00022989"/>
    </source>
</evidence>
<feature type="transmembrane region" description="Helical" evidence="8">
    <location>
        <begin position="217"/>
        <end position="237"/>
    </location>
</feature>
<feature type="transmembrane region" description="Helical" evidence="8">
    <location>
        <begin position="46"/>
        <end position="63"/>
    </location>
</feature>
<feature type="transmembrane region" description="Helical" evidence="8">
    <location>
        <begin position="83"/>
        <end position="101"/>
    </location>
</feature>
<evidence type="ECO:0000313" key="10">
    <source>
        <dbReference type="Proteomes" id="UP000587942"/>
    </source>
</evidence>
<evidence type="ECO:0000256" key="7">
    <source>
        <dbReference type="ARBA" id="ARBA00023136"/>
    </source>
</evidence>
<keyword evidence="6 8" id="KW-1133">Transmembrane helix</keyword>
<dbReference type="PANTHER" id="PTHR34975:SF2">
    <property type="entry name" value="SPORE GERMINATION PROTEIN A2"/>
    <property type="match status" value="1"/>
</dbReference>
<evidence type="ECO:0000256" key="4">
    <source>
        <dbReference type="ARBA" id="ARBA00022544"/>
    </source>
</evidence>
<comment type="subcellular location">
    <subcellularLocation>
        <location evidence="1">Membrane</location>
        <topology evidence="1">Multi-pass membrane protein</topology>
    </subcellularLocation>
</comment>
<dbReference type="InterPro" id="IPR004761">
    <property type="entry name" value="Spore_GerAB"/>
</dbReference>
<feature type="transmembrane region" description="Helical" evidence="8">
    <location>
        <begin position="307"/>
        <end position="329"/>
    </location>
</feature>
<proteinExistence type="inferred from homology"/>
<comment type="caution">
    <text evidence="9">The sequence shown here is derived from an EMBL/GenBank/DDBJ whole genome shotgun (WGS) entry which is preliminary data.</text>
</comment>
<dbReference type="GO" id="GO:0009847">
    <property type="term" value="P:spore germination"/>
    <property type="evidence" value="ECO:0007669"/>
    <property type="project" value="InterPro"/>
</dbReference>
<keyword evidence="4" id="KW-0309">Germination</keyword>
<accession>A0A846TV38</accession>
<sequence length="375" mass="43102">MNSLIKILVPRQLFLLLLLSTGLLNHVILIPNLLSAAGRDSWLSVLLAFPISLVFLWLIYFIVKKSPHEGFFSMIRNRLGKSFSILFSIPIIFFLFASAYITLRDLIIWLNAYFLADTSFFFINAMLIVACFLVTLAGIKYMAIASGFILPLVMIFGIFIALTNTDLKDPALLFPVLADGYFPVVKGIIYALSGLLEIYLVVLLHPFSQERIKFRQLFILLTILTGLILGPLTASIMEFGPVESVHYRYPAYEQWRVLSIGEYISHLDFFALYQWLSGALIRIGLFMYLIGLFFTDQKKHYRLNPKWIVTLYITLFGLMMLDLESYSFYHFVFAYFLPASMIFFMVQTLSSALILLFFMKRDERNGKNNKLESSS</sequence>
<reference evidence="9 10" key="1">
    <citation type="submission" date="2020-03" db="EMBL/GenBank/DDBJ databases">
        <authorList>
            <person name="Sun Q."/>
        </authorList>
    </citation>
    <scope>NUCLEOTIDE SEQUENCE [LARGE SCALE GENOMIC DNA]</scope>
    <source>
        <strain evidence="9 10">KACC 21451</strain>
    </source>
</reference>